<gene>
    <name evidence="3" type="ORF">LOCC1_G004069</name>
</gene>
<feature type="compositionally biased region" description="Polar residues" evidence="1">
    <location>
        <begin position="215"/>
        <end position="224"/>
    </location>
</feature>
<sequence>MRQKDVHTNIMLDLECAAINTHNPAIIELAAVYFDIDTGEELDSLCTPVSLQSSMEHGLITDDNTLGWLKREIPQTLQTSQECSISLPQAIMRLSKFVKKAMRETEARRVKAGLPKPWRSQPMIWGNGTMADNTWIRSAYKACAMEVPWEYYNDMCVRTVVKQVWAQTGKDYSLKPLAPPRQGLKHDALSDCRFQIAYLVLARNEPWSEAPKPGSSATGPTPGTSAVAALPVNGGGPPTSSTAIDYPEKKMASEGVGKPTAGHHSTRQLPSPEVSFSKGSTQAEYDLLTVPAVATRVHLSKRQLLTPETSFNGKEGDCEDEGPPMKRVNYRLGSGPEWQEEEWLYFLEQEAKEQRNNNQSP</sequence>
<protein>
    <recommendedName>
        <fullName evidence="2">3'-5' exoribonuclease Rv2179c-like domain-containing protein</fullName>
    </recommendedName>
</protein>
<evidence type="ECO:0000259" key="2">
    <source>
        <dbReference type="Pfam" id="PF16473"/>
    </source>
</evidence>
<feature type="region of interest" description="Disordered" evidence="1">
    <location>
        <begin position="208"/>
        <end position="278"/>
    </location>
</feature>
<evidence type="ECO:0000313" key="3">
    <source>
        <dbReference type="EMBL" id="TVY40214.1"/>
    </source>
</evidence>
<proteinExistence type="predicted"/>
<dbReference type="Proteomes" id="UP000443090">
    <property type="component" value="Unassembled WGS sequence"/>
</dbReference>
<feature type="domain" description="3'-5' exoribonuclease Rv2179c-like" evidence="2">
    <location>
        <begin position="9"/>
        <end position="199"/>
    </location>
</feature>
<accession>A0A8H8RT36</accession>
<dbReference type="Gene3D" id="3.30.420.10">
    <property type="entry name" value="Ribonuclease H-like superfamily/Ribonuclease H"/>
    <property type="match status" value="1"/>
</dbReference>
<dbReference type="InterPro" id="IPR033390">
    <property type="entry name" value="Rv2179c-like"/>
</dbReference>
<reference evidence="3 4" key="1">
    <citation type="submission" date="2018-05" db="EMBL/GenBank/DDBJ databases">
        <title>Genome sequencing and assembly of the regulated plant pathogen Lachnellula willkommii and related sister species for the development of diagnostic species identification markers.</title>
        <authorList>
            <person name="Giroux E."/>
            <person name="Bilodeau G."/>
        </authorList>
    </citation>
    <scope>NUCLEOTIDE SEQUENCE [LARGE SCALE GENOMIC DNA]</scope>
    <source>
        <strain evidence="3 4">CBS 160.35</strain>
    </source>
</reference>
<evidence type="ECO:0000256" key="1">
    <source>
        <dbReference type="SAM" id="MobiDB-lite"/>
    </source>
</evidence>
<dbReference type="GO" id="GO:0003676">
    <property type="term" value="F:nucleic acid binding"/>
    <property type="evidence" value="ECO:0007669"/>
    <property type="project" value="InterPro"/>
</dbReference>
<name>A0A8H8RT36_9HELO</name>
<evidence type="ECO:0000313" key="4">
    <source>
        <dbReference type="Proteomes" id="UP000443090"/>
    </source>
</evidence>
<dbReference type="SUPFAM" id="SSF53098">
    <property type="entry name" value="Ribonuclease H-like"/>
    <property type="match status" value="1"/>
</dbReference>
<dbReference type="InterPro" id="IPR036397">
    <property type="entry name" value="RNaseH_sf"/>
</dbReference>
<dbReference type="OrthoDB" id="3469147at2759"/>
<dbReference type="InterPro" id="IPR012337">
    <property type="entry name" value="RNaseH-like_sf"/>
</dbReference>
<dbReference type="EMBL" id="QGMI01000466">
    <property type="protein sequence ID" value="TVY40214.1"/>
    <property type="molecule type" value="Genomic_DNA"/>
</dbReference>
<dbReference type="Pfam" id="PF16473">
    <property type="entry name" value="Rv2179c-like"/>
    <property type="match status" value="1"/>
</dbReference>
<keyword evidence="4" id="KW-1185">Reference proteome</keyword>
<comment type="caution">
    <text evidence="3">The sequence shown here is derived from an EMBL/GenBank/DDBJ whole genome shotgun (WGS) entry which is preliminary data.</text>
</comment>
<feature type="region of interest" description="Disordered" evidence="1">
    <location>
        <begin position="305"/>
        <end position="325"/>
    </location>
</feature>
<dbReference type="AlphaFoldDB" id="A0A8H8RT36"/>
<organism evidence="3 4">
    <name type="scientific">Lachnellula occidentalis</name>
    <dbReference type="NCBI Taxonomy" id="215460"/>
    <lineage>
        <taxon>Eukaryota</taxon>
        <taxon>Fungi</taxon>
        <taxon>Dikarya</taxon>
        <taxon>Ascomycota</taxon>
        <taxon>Pezizomycotina</taxon>
        <taxon>Leotiomycetes</taxon>
        <taxon>Helotiales</taxon>
        <taxon>Lachnaceae</taxon>
        <taxon>Lachnellula</taxon>
    </lineage>
</organism>